<dbReference type="EMBL" id="PVWJ01000028">
    <property type="protein sequence ID" value="PSB03633.1"/>
    <property type="molecule type" value="Genomic_DNA"/>
</dbReference>
<gene>
    <name evidence="7" type="ORF">C7B64_07680</name>
</gene>
<dbReference type="OrthoDB" id="9771372at2"/>
<accession>A0A2T1C668</accession>
<sequence>MTTEITVSKDLLDFLNSLPEPRLVLGTDYKIIASNHAYQKIFGEGKPLKGKHCYEVSHHYLKPCDQQGESCPLKVAKETKSTHRVFHIHHTPRGREHVDVELTPILDEQGQPAFYIETLRNQNHHLKQHSPDCVAGKSPWFTRVLGLVERASSSDTPVVLLGESGTGKEVMAHLLHKKSTRSADSFIIVDCSGLTETLFESEMFGHEKGSFTGAYHDKKGLVEMANGGTLFLDEVGDIPLSQQVKLLRLLESSTYRKVGGLEVKRTNFRLISATHRDLKKMVQEGTFRQDLYYRINAFPIQIPSLRDRPEDILILAEYFQKKLSPTKEMTFEDSAKQFLQSYSFPGNIRELRNMIDRAILLCDSQVISKHHLTPDEVFPDESHHPSSNKYFRGDILPLEELESMYLQWAVSESNDSKRDLADKLGLTPRTLYRKLKEIKSQVVE</sequence>
<reference evidence="7 8" key="2">
    <citation type="submission" date="2018-03" db="EMBL/GenBank/DDBJ databases">
        <title>The ancient ancestry and fast evolution of plastids.</title>
        <authorList>
            <person name="Moore K.R."/>
            <person name="Magnabosco C."/>
            <person name="Momper L."/>
            <person name="Gold D.A."/>
            <person name="Bosak T."/>
            <person name="Fournier G.P."/>
        </authorList>
    </citation>
    <scope>NUCLEOTIDE SEQUENCE [LARGE SCALE GENOMIC DNA]</scope>
    <source>
        <strain evidence="7 8">CCAP 1448/3</strain>
    </source>
</reference>
<dbReference type="GO" id="GO:0043565">
    <property type="term" value="F:sequence-specific DNA binding"/>
    <property type="evidence" value="ECO:0007669"/>
    <property type="project" value="InterPro"/>
</dbReference>
<dbReference type="PANTHER" id="PTHR32071">
    <property type="entry name" value="TRANSCRIPTIONAL REGULATORY PROTEIN"/>
    <property type="match status" value="1"/>
</dbReference>
<dbReference type="GO" id="GO:0005524">
    <property type="term" value="F:ATP binding"/>
    <property type="evidence" value="ECO:0007669"/>
    <property type="project" value="UniProtKB-KW"/>
</dbReference>
<dbReference type="InterPro" id="IPR002078">
    <property type="entry name" value="Sigma_54_int"/>
</dbReference>
<dbReference type="PROSITE" id="PS50045">
    <property type="entry name" value="SIGMA54_INTERACT_4"/>
    <property type="match status" value="1"/>
</dbReference>
<dbReference type="SUPFAM" id="SSF52540">
    <property type="entry name" value="P-loop containing nucleoside triphosphate hydrolases"/>
    <property type="match status" value="1"/>
</dbReference>
<dbReference type="AlphaFoldDB" id="A0A2T1C668"/>
<evidence type="ECO:0000256" key="4">
    <source>
        <dbReference type="ARBA" id="ARBA00023125"/>
    </source>
</evidence>
<dbReference type="Gene3D" id="3.30.450.20">
    <property type="entry name" value="PAS domain"/>
    <property type="match status" value="1"/>
</dbReference>
<dbReference type="FunFam" id="3.40.50.300:FF:000006">
    <property type="entry name" value="DNA-binding transcriptional regulator NtrC"/>
    <property type="match status" value="1"/>
</dbReference>
<keyword evidence="8" id="KW-1185">Reference proteome</keyword>
<dbReference type="SUPFAM" id="SSF55785">
    <property type="entry name" value="PYP-like sensor domain (PAS domain)"/>
    <property type="match status" value="1"/>
</dbReference>
<dbReference type="Gene3D" id="3.40.50.300">
    <property type="entry name" value="P-loop containing nucleotide triphosphate hydrolases"/>
    <property type="match status" value="1"/>
</dbReference>
<dbReference type="InterPro" id="IPR003593">
    <property type="entry name" value="AAA+_ATPase"/>
</dbReference>
<evidence type="ECO:0000256" key="1">
    <source>
        <dbReference type="ARBA" id="ARBA00022741"/>
    </source>
</evidence>
<organism evidence="7 8">
    <name type="scientific">Merismopedia glauca CCAP 1448/3</name>
    <dbReference type="NCBI Taxonomy" id="1296344"/>
    <lineage>
        <taxon>Bacteria</taxon>
        <taxon>Bacillati</taxon>
        <taxon>Cyanobacteriota</taxon>
        <taxon>Cyanophyceae</taxon>
        <taxon>Synechococcales</taxon>
        <taxon>Merismopediaceae</taxon>
        <taxon>Merismopedia</taxon>
    </lineage>
</organism>
<keyword evidence="4" id="KW-0238">DNA-binding</keyword>
<evidence type="ECO:0000259" key="6">
    <source>
        <dbReference type="PROSITE" id="PS50045"/>
    </source>
</evidence>
<protein>
    <submittedName>
        <fullName evidence="7">Fis family transcriptional regulator</fullName>
    </submittedName>
</protein>
<dbReference type="PANTHER" id="PTHR32071:SF121">
    <property type="entry name" value="SIGMA L-DEPENDENT TRANSCRIPTIONAL REGULATOR YQIR-RELATED"/>
    <property type="match status" value="1"/>
</dbReference>
<evidence type="ECO:0000256" key="5">
    <source>
        <dbReference type="ARBA" id="ARBA00023163"/>
    </source>
</evidence>
<keyword evidence="3" id="KW-0805">Transcription regulation</keyword>
<dbReference type="InterPro" id="IPR002197">
    <property type="entry name" value="HTH_Fis"/>
</dbReference>
<keyword evidence="5" id="KW-0804">Transcription</keyword>
<dbReference type="PROSITE" id="PS00688">
    <property type="entry name" value="SIGMA54_INTERACT_3"/>
    <property type="match status" value="1"/>
</dbReference>
<dbReference type="InterPro" id="IPR058031">
    <property type="entry name" value="AAA_lid_NorR"/>
</dbReference>
<dbReference type="InterPro" id="IPR025943">
    <property type="entry name" value="Sigma_54_int_dom_ATP-bd_2"/>
</dbReference>
<dbReference type="PROSITE" id="PS00676">
    <property type="entry name" value="SIGMA54_INTERACT_2"/>
    <property type="match status" value="1"/>
</dbReference>
<dbReference type="Gene3D" id="1.10.8.60">
    <property type="match status" value="1"/>
</dbReference>
<keyword evidence="1" id="KW-0547">Nucleotide-binding</keyword>
<dbReference type="Pfam" id="PF25601">
    <property type="entry name" value="AAA_lid_14"/>
    <property type="match status" value="1"/>
</dbReference>
<keyword evidence="2" id="KW-0067">ATP-binding</keyword>
<evidence type="ECO:0000256" key="3">
    <source>
        <dbReference type="ARBA" id="ARBA00023015"/>
    </source>
</evidence>
<dbReference type="SMART" id="SM00382">
    <property type="entry name" value="AAA"/>
    <property type="match status" value="1"/>
</dbReference>
<reference evidence="7 8" key="1">
    <citation type="submission" date="2018-02" db="EMBL/GenBank/DDBJ databases">
        <authorList>
            <person name="Cohen D.B."/>
            <person name="Kent A.D."/>
        </authorList>
    </citation>
    <scope>NUCLEOTIDE SEQUENCE [LARGE SCALE GENOMIC DNA]</scope>
    <source>
        <strain evidence="7 8">CCAP 1448/3</strain>
    </source>
</reference>
<feature type="domain" description="Sigma-54 factor interaction" evidence="6">
    <location>
        <begin position="134"/>
        <end position="360"/>
    </location>
</feature>
<dbReference type="InterPro" id="IPR035965">
    <property type="entry name" value="PAS-like_dom_sf"/>
</dbReference>
<evidence type="ECO:0000313" key="7">
    <source>
        <dbReference type="EMBL" id="PSB03633.1"/>
    </source>
</evidence>
<dbReference type="InterPro" id="IPR025944">
    <property type="entry name" value="Sigma_54_int_dom_CS"/>
</dbReference>
<dbReference type="GO" id="GO:0006355">
    <property type="term" value="P:regulation of DNA-templated transcription"/>
    <property type="evidence" value="ECO:0007669"/>
    <property type="project" value="InterPro"/>
</dbReference>
<dbReference type="Pfam" id="PF08448">
    <property type="entry name" value="PAS_4"/>
    <property type="match status" value="1"/>
</dbReference>
<dbReference type="Pfam" id="PF00158">
    <property type="entry name" value="Sigma54_activat"/>
    <property type="match status" value="1"/>
</dbReference>
<evidence type="ECO:0000256" key="2">
    <source>
        <dbReference type="ARBA" id="ARBA00022840"/>
    </source>
</evidence>
<dbReference type="InterPro" id="IPR025662">
    <property type="entry name" value="Sigma_54_int_dom_ATP-bd_1"/>
</dbReference>
<dbReference type="PROSITE" id="PS00675">
    <property type="entry name" value="SIGMA54_INTERACT_1"/>
    <property type="match status" value="1"/>
</dbReference>
<proteinExistence type="predicted"/>
<dbReference type="Proteomes" id="UP000238762">
    <property type="component" value="Unassembled WGS sequence"/>
</dbReference>
<name>A0A2T1C668_9CYAN</name>
<dbReference type="Pfam" id="PF02954">
    <property type="entry name" value="HTH_8"/>
    <property type="match status" value="1"/>
</dbReference>
<evidence type="ECO:0000313" key="8">
    <source>
        <dbReference type="Proteomes" id="UP000238762"/>
    </source>
</evidence>
<dbReference type="Gene3D" id="1.10.10.60">
    <property type="entry name" value="Homeodomain-like"/>
    <property type="match status" value="1"/>
</dbReference>
<dbReference type="CDD" id="cd00009">
    <property type="entry name" value="AAA"/>
    <property type="match status" value="1"/>
</dbReference>
<dbReference type="SUPFAM" id="SSF46689">
    <property type="entry name" value="Homeodomain-like"/>
    <property type="match status" value="1"/>
</dbReference>
<dbReference type="InterPro" id="IPR009057">
    <property type="entry name" value="Homeodomain-like_sf"/>
</dbReference>
<comment type="caution">
    <text evidence="7">The sequence shown here is derived from an EMBL/GenBank/DDBJ whole genome shotgun (WGS) entry which is preliminary data.</text>
</comment>
<dbReference type="InterPro" id="IPR027417">
    <property type="entry name" value="P-loop_NTPase"/>
</dbReference>
<dbReference type="InterPro" id="IPR013656">
    <property type="entry name" value="PAS_4"/>
</dbReference>
<dbReference type="RefSeq" id="WP_106288075.1">
    <property type="nucleotide sequence ID" value="NZ_CAWNTC010000249.1"/>
</dbReference>